<dbReference type="NCBIfam" id="NF004159">
    <property type="entry name" value="PRK05627.1-2"/>
    <property type="match status" value="1"/>
</dbReference>
<dbReference type="Pfam" id="PF01687">
    <property type="entry name" value="Flavokinase"/>
    <property type="match status" value="1"/>
</dbReference>
<keyword evidence="10 15" id="KW-0274">FAD</keyword>
<dbReference type="PANTHER" id="PTHR22749">
    <property type="entry name" value="RIBOFLAVIN KINASE/FMN ADENYLYLTRANSFERASE"/>
    <property type="match status" value="1"/>
</dbReference>
<dbReference type="GO" id="GO:0009398">
    <property type="term" value="P:FMN biosynthetic process"/>
    <property type="evidence" value="ECO:0007669"/>
    <property type="project" value="UniProtKB-UniRule"/>
</dbReference>
<keyword evidence="6 15" id="KW-0808">Transferase</keyword>
<dbReference type="InterPro" id="IPR015864">
    <property type="entry name" value="FAD_synthase"/>
</dbReference>
<keyword evidence="9 15" id="KW-0418">Kinase</keyword>
<evidence type="ECO:0000256" key="2">
    <source>
        <dbReference type="ARBA" id="ARBA00004726"/>
    </source>
</evidence>
<comment type="pathway">
    <text evidence="2 15">Cofactor biosynthesis; FAD biosynthesis; FAD from FMN: step 1/1.</text>
</comment>
<dbReference type="NCBIfam" id="TIGR00083">
    <property type="entry name" value="ribF"/>
    <property type="match status" value="1"/>
</dbReference>
<comment type="pathway">
    <text evidence="3 15">Cofactor biosynthesis; FMN biosynthesis; FMN from riboflavin (ATP route): step 1/1.</text>
</comment>
<evidence type="ECO:0000256" key="7">
    <source>
        <dbReference type="ARBA" id="ARBA00022695"/>
    </source>
</evidence>
<keyword evidence="12" id="KW-0511">Multifunctional enzyme</keyword>
<dbReference type="UniPathway" id="UPA00276">
    <property type="reaction ID" value="UER00406"/>
</dbReference>
<dbReference type="InterPro" id="IPR015865">
    <property type="entry name" value="Riboflavin_kinase_bac/euk"/>
</dbReference>
<evidence type="ECO:0000256" key="11">
    <source>
        <dbReference type="ARBA" id="ARBA00022840"/>
    </source>
</evidence>
<dbReference type="AlphaFoldDB" id="A0A0A0DAV3"/>
<evidence type="ECO:0000313" key="17">
    <source>
        <dbReference type="EMBL" id="KGM34112.1"/>
    </source>
</evidence>
<proteinExistence type="inferred from homology"/>
<keyword evidence="8 15" id="KW-0547">Nucleotide-binding</keyword>
<reference evidence="17 18" key="1">
    <citation type="submission" date="2014-01" db="EMBL/GenBank/DDBJ databases">
        <title>Genome sequence determination for a cystic fibrosis isolate, Inquilinus limosus.</title>
        <authorList>
            <person name="Pino M."/>
            <person name="Di Conza J."/>
            <person name="Gutkind G."/>
        </authorList>
    </citation>
    <scope>NUCLEOTIDE SEQUENCE [LARGE SCALE GENOMIC DNA]</scope>
    <source>
        <strain evidence="17 18">MP06</strain>
    </source>
</reference>
<dbReference type="RefSeq" id="WP_034836135.1">
    <property type="nucleotide sequence ID" value="NZ_JANX01000118.1"/>
</dbReference>
<keyword evidence="4 15" id="KW-0285">Flavoprotein</keyword>
<dbReference type="EMBL" id="JANX01000118">
    <property type="protein sequence ID" value="KGM34112.1"/>
    <property type="molecule type" value="Genomic_DNA"/>
</dbReference>
<comment type="catalytic activity">
    <reaction evidence="13 15">
        <text>riboflavin + ATP = FMN + ADP + H(+)</text>
        <dbReference type="Rhea" id="RHEA:14357"/>
        <dbReference type="ChEBI" id="CHEBI:15378"/>
        <dbReference type="ChEBI" id="CHEBI:30616"/>
        <dbReference type="ChEBI" id="CHEBI:57986"/>
        <dbReference type="ChEBI" id="CHEBI:58210"/>
        <dbReference type="ChEBI" id="CHEBI:456216"/>
        <dbReference type="EC" id="2.7.1.26"/>
    </reaction>
</comment>
<evidence type="ECO:0000256" key="1">
    <source>
        <dbReference type="ARBA" id="ARBA00002121"/>
    </source>
</evidence>
<evidence type="ECO:0000256" key="13">
    <source>
        <dbReference type="ARBA" id="ARBA00047880"/>
    </source>
</evidence>
<dbReference type="PIRSF" id="PIRSF004491">
    <property type="entry name" value="FAD_Synth"/>
    <property type="match status" value="1"/>
</dbReference>
<evidence type="ECO:0000313" key="18">
    <source>
        <dbReference type="Proteomes" id="UP000029995"/>
    </source>
</evidence>
<sequence length="312" mass="34438">MQIFRHTENLPAAARGAVVAIGNFDGVHRGHQTVVAAAQAEARRLGVPLCVLSFEPHPRSLFRPDDPPFRLTPFRIKARLLEALGVDLHVVLHFDQAFAARSAEDFIETVLVGALGARHVVVGYDFCFGHRRAGTPETLTAFGRRLGFGVTIVTQASDETGGLYSSSRARELLAEGDARGAAEILGRPWEIEGRVEHGDKRGRQLGFPTANVELGDFLRPAYGIYAVRCAVDGDGPLAWHDGVANLGIRPMWRTEAPLLEAYLFDFSGDLYHRHLRVQLVEWLRGEEKFDSLEALVAQIDRDCEAARRALAR</sequence>
<dbReference type="UniPathway" id="UPA00277">
    <property type="reaction ID" value="UER00407"/>
</dbReference>
<evidence type="ECO:0000259" key="16">
    <source>
        <dbReference type="SMART" id="SM00904"/>
    </source>
</evidence>
<feature type="domain" description="Riboflavin kinase" evidence="16">
    <location>
        <begin position="184"/>
        <end position="311"/>
    </location>
</feature>
<dbReference type="InterPro" id="IPR023468">
    <property type="entry name" value="Riboflavin_kinase"/>
</dbReference>
<gene>
    <name evidence="17" type="ORF">P409_11960</name>
</gene>
<dbReference type="CDD" id="cd02064">
    <property type="entry name" value="FAD_synthetase_N"/>
    <property type="match status" value="1"/>
</dbReference>
<protein>
    <recommendedName>
        <fullName evidence="15">Riboflavin biosynthesis protein</fullName>
    </recommendedName>
    <domain>
        <recommendedName>
            <fullName evidence="15">Riboflavin kinase</fullName>
            <ecNumber evidence="15">2.7.1.26</ecNumber>
        </recommendedName>
        <alternativeName>
            <fullName evidence="15">Flavokinase</fullName>
        </alternativeName>
    </domain>
    <domain>
        <recommendedName>
            <fullName evidence="15">FMN adenylyltransferase</fullName>
            <ecNumber evidence="15">2.7.7.2</ecNumber>
        </recommendedName>
        <alternativeName>
            <fullName evidence="15">FAD pyrophosphorylase</fullName>
        </alternativeName>
        <alternativeName>
            <fullName evidence="15">FAD synthase</fullName>
        </alternativeName>
    </domain>
</protein>
<evidence type="ECO:0000256" key="5">
    <source>
        <dbReference type="ARBA" id="ARBA00022643"/>
    </source>
</evidence>
<dbReference type="SUPFAM" id="SSF82114">
    <property type="entry name" value="Riboflavin kinase-like"/>
    <property type="match status" value="1"/>
</dbReference>
<name>A0A0A0DAV3_9PROT</name>
<evidence type="ECO:0000256" key="9">
    <source>
        <dbReference type="ARBA" id="ARBA00022777"/>
    </source>
</evidence>
<dbReference type="SUPFAM" id="SSF52374">
    <property type="entry name" value="Nucleotidylyl transferase"/>
    <property type="match status" value="1"/>
</dbReference>
<dbReference type="InterPro" id="IPR002606">
    <property type="entry name" value="Riboflavin_kinase_bac"/>
</dbReference>
<dbReference type="PANTHER" id="PTHR22749:SF6">
    <property type="entry name" value="RIBOFLAVIN KINASE"/>
    <property type="match status" value="1"/>
</dbReference>
<comment type="function">
    <text evidence="1">Catalyzes the phosphorylation of riboflavin to FMN followed by the adenylation of FMN to FAD.</text>
</comment>
<evidence type="ECO:0000256" key="6">
    <source>
        <dbReference type="ARBA" id="ARBA00022679"/>
    </source>
</evidence>
<accession>A0A0A0DAV3</accession>
<dbReference type="InterPro" id="IPR023465">
    <property type="entry name" value="Riboflavin_kinase_dom_sf"/>
</dbReference>
<organism evidence="17 18">
    <name type="scientific">Inquilinus limosus MP06</name>
    <dbReference type="NCBI Taxonomy" id="1398085"/>
    <lineage>
        <taxon>Bacteria</taxon>
        <taxon>Pseudomonadati</taxon>
        <taxon>Pseudomonadota</taxon>
        <taxon>Alphaproteobacteria</taxon>
        <taxon>Rhodospirillales</taxon>
        <taxon>Rhodospirillaceae</taxon>
        <taxon>Inquilinus</taxon>
    </lineage>
</organism>
<evidence type="ECO:0000256" key="8">
    <source>
        <dbReference type="ARBA" id="ARBA00022741"/>
    </source>
</evidence>
<keyword evidence="7 15" id="KW-0548">Nucleotidyltransferase</keyword>
<dbReference type="GO" id="GO:0008531">
    <property type="term" value="F:riboflavin kinase activity"/>
    <property type="evidence" value="ECO:0007669"/>
    <property type="project" value="UniProtKB-UniRule"/>
</dbReference>
<evidence type="ECO:0000256" key="15">
    <source>
        <dbReference type="PIRNR" id="PIRNR004491"/>
    </source>
</evidence>
<dbReference type="GO" id="GO:0006747">
    <property type="term" value="P:FAD biosynthetic process"/>
    <property type="evidence" value="ECO:0007669"/>
    <property type="project" value="UniProtKB-UniRule"/>
</dbReference>
<dbReference type="OrthoDB" id="9803667at2"/>
<dbReference type="Proteomes" id="UP000029995">
    <property type="component" value="Unassembled WGS sequence"/>
</dbReference>
<evidence type="ECO:0000256" key="12">
    <source>
        <dbReference type="ARBA" id="ARBA00023268"/>
    </source>
</evidence>
<evidence type="ECO:0000256" key="10">
    <source>
        <dbReference type="ARBA" id="ARBA00022827"/>
    </source>
</evidence>
<dbReference type="Gene3D" id="3.40.50.620">
    <property type="entry name" value="HUPs"/>
    <property type="match status" value="1"/>
</dbReference>
<dbReference type="SMART" id="SM00904">
    <property type="entry name" value="Flavokinase"/>
    <property type="match status" value="1"/>
</dbReference>
<dbReference type="EC" id="2.7.7.2" evidence="15"/>
<dbReference type="NCBIfam" id="NF004160">
    <property type="entry name" value="PRK05627.1-3"/>
    <property type="match status" value="1"/>
</dbReference>
<dbReference type="GO" id="GO:0009231">
    <property type="term" value="P:riboflavin biosynthetic process"/>
    <property type="evidence" value="ECO:0007669"/>
    <property type="project" value="InterPro"/>
</dbReference>
<keyword evidence="11 15" id="KW-0067">ATP-binding</keyword>
<dbReference type="InterPro" id="IPR014729">
    <property type="entry name" value="Rossmann-like_a/b/a_fold"/>
</dbReference>
<evidence type="ECO:0000256" key="4">
    <source>
        <dbReference type="ARBA" id="ARBA00022630"/>
    </source>
</evidence>
<comment type="catalytic activity">
    <reaction evidence="14 15">
        <text>FMN + ATP + H(+) = FAD + diphosphate</text>
        <dbReference type="Rhea" id="RHEA:17237"/>
        <dbReference type="ChEBI" id="CHEBI:15378"/>
        <dbReference type="ChEBI" id="CHEBI:30616"/>
        <dbReference type="ChEBI" id="CHEBI:33019"/>
        <dbReference type="ChEBI" id="CHEBI:57692"/>
        <dbReference type="ChEBI" id="CHEBI:58210"/>
        <dbReference type="EC" id="2.7.7.2"/>
    </reaction>
</comment>
<dbReference type="GO" id="GO:0003919">
    <property type="term" value="F:FMN adenylyltransferase activity"/>
    <property type="evidence" value="ECO:0007669"/>
    <property type="project" value="UniProtKB-UniRule"/>
</dbReference>
<keyword evidence="5 15" id="KW-0288">FMN</keyword>
<evidence type="ECO:0000256" key="14">
    <source>
        <dbReference type="ARBA" id="ARBA00049494"/>
    </source>
</evidence>
<dbReference type="GO" id="GO:0005524">
    <property type="term" value="F:ATP binding"/>
    <property type="evidence" value="ECO:0007669"/>
    <property type="project" value="UniProtKB-UniRule"/>
</dbReference>
<dbReference type="FunFam" id="3.40.50.620:FF:000021">
    <property type="entry name" value="Riboflavin biosynthesis protein"/>
    <property type="match status" value="1"/>
</dbReference>
<comment type="caution">
    <text evidence="17">The sequence shown here is derived from an EMBL/GenBank/DDBJ whole genome shotgun (WGS) entry which is preliminary data.</text>
</comment>
<evidence type="ECO:0000256" key="3">
    <source>
        <dbReference type="ARBA" id="ARBA00005201"/>
    </source>
</evidence>
<comment type="similarity">
    <text evidence="15">Belongs to the ribF family.</text>
</comment>
<dbReference type="EC" id="2.7.1.26" evidence="15"/>
<dbReference type="Gene3D" id="2.40.30.30">
    <property type="entry name" value="Riboflavin kinase-like"/>
    <property type="match status" value="1"/>
</dbReference>
<dbReference type="Pfam" id="PF06574">
    <property type="entry name" value="FAD_syn"/>
    <property type="match status" value="1"/>
</dbReference>